<evidence type="ECO:0000313" key="1">
    <source>
        <dbReference type="EMBL" id="EMY78201.1"/>
    </source>
</evidence>
<name>N1WD59_9LEPT</name>
<evidence type="ECO:0000313" key="2">
    <source>
        <dbReference type="Proteomes" id="UP000012313"/>
    </source>
</evidence>
<accession>N1WD59</accession>
<gene>
    <name evidence="1" type="ORF">LEP1GSC060_1392</name>
</gene>
<dbReference type="STRING" id="1218598.LEP1GSC060_1392"/>
<dbReference type="EMBL" id="AOHC02000025">
    <property type="protein sequence ID" value="EMY78201.1"/>
    <property type="molecule type" value="Genomic_DNA"/>
</dbReference>
<protein>
    <submittedName>
        <fullName evidence="1">Uncharacterized protein</fullName>
    </submittedName>
</protein>
<keyword evidence="2" id="KW-1185">Reference proteome</keyword>
<reference evidence="1" key="1">
    <citation type="submission" date="2013-03" db="EMBL/GenBank/DDBJ databases">
        <authorList>
            <person name="Harkins D.M."/>
            <person name="Durkin A.S."/>
            <person name="Brinkac L.M."/>
            <person name="Haft D.H."/>
            <person name="Selengut J.D."/>
            <person name="Sanka R."/>
            <person name="DePew J."/>
            <person name="Purushe J."/>
            <person name="Hartskeerl R.A."/>
            <person name="Ahmed A."/>
            <person name="van der Linden H."/>
            <person name="Goris M.G.A."/>
            <person name="Vinetz J.M."/>
            <person name="Sutton G.G."/>
            <person name="Nierman W.C."/>
            <person name="Fouts D.E."/>
        </authorList>
    </citation>
    <scope>NUCLEOTIDE SEQUENCE [LARGE SCALE GENOMIC DNA]</scope>
    <source>
        <strain evidence="1">ICFT</strain>
    </source>
</reference>
<proteinExistence type="predicted"/>
<organism evidence="1 2">
    <name type="scientific">Leptospira weilii serovar Ranarum str. ICFT</name>
    <dbReference type="NCBI Taxonomy" id="1218598"/>
    <lineage>
        <taxon>Bacteria</taxon>
        <taxon>Pseudomonadati</taxon>
        <taxon>Spirochaetota</taxon>
        <taxon>Spirochaetia</taxon>
        <taxon>Leptospirales</taxon>
        <taxon>Leptospiraceae</taxon>
        <taxon>Leptospira</taxon>
    </lineage>
</organism>
<dbReference type="Proteomes" id="UP000012313">
    <property type="component" value="Unassembled WGS sequence"/>
</dbReference>
<comment type="caution">
    <text evidence="1">The sequence shown here is derived from an EMBL/GenBank/DDBJ whole genome shotgun (WGS) entry which is preliminary data.</text>
</comment>
<sequence>MAIDKSGTLDRLFVLEIKEDLSKKDETEFDLTILRLSLSGKYFHRSLDISFGFF</sequence>
<dbReference type="AlphaFoldDB" id="N1WD59"/>